<keyword evidence="3" id="KW-1185">Reference proteome</keyword>
<protein>
    <submittedName>
        <fullName evidence="2">Crp/Fnr family transcriptional regulator</fullName>
    </submittedName>
</protein>
<proteinExistence type="predicted"/>
<dbReference type="SUPFAM" id="SSF51206">
    <property type="entry name" value="cAMP-binding domain-like"/>
    <property type="match status" value="1"/>
</dbReference>
<dbReference type="InterPro" id="IPR000595">
    <property type="entry name" value="cNMP-bd_dom"/>
</dbReference>
<reference evidence="2 3" key="1">
    <citation type="submission" date="2022-06" db="EMBL/GenBank/DDBJ databases">
        <title>Runella sp. S5 genome sequencing.</title>
        <authorList>
            <person name="Park S."/>
        </authorList>
    </citation>
    <scope>NUCLEOTIDE SEQUENCE [LARGE SCALE GENOMIC DNA]</scope>
    <source>
        <strain evidence="2 3">S5</strain>
    </source>
</reference>
<dbReference type="InterPro" id="IPR014710">
    <property type="entry name" value="RmlC-like_jellyroll"/>
</dbReference>
<feature type="domain" description="Cyclic nucleotide-binding" evidence="1">
    <location>
        <begin position="36"/>
        <end position="114"/>
    </location>
</feature>
<dbReference type="Proteomes" id="UP001204772">
    <property type="component" value="Unassembled WGS sequence"/>
</dbReference>
<sequence length="195" mass="22449">MELDGLYQDINNKVGSMTKAEFESIRPCFKRITTMRKQILVAEGDFNNKLFFVEKGLAYNYKTLDDGQIRVITFARENEWISDMESFISGNKAQLTVETFEASSLWFLSKEDWELACIKSPKISVYSQLLYSQCTKNLYSQVSELVSKDAEARYSQILTNMPDLLQRVPQYLIAAYLGILPSSLSRIRSSKKVIY</sequence>
<dbReference type="EMBL" id="JAMZEL010000011">
    <property type="protein sequence ID" value="MCP1385212.1"/>
    <property type="molecule type" value="Genomic_DNA"/>
</dbReference>
<dbReference type="RefSeq" id="WP_253531444.1">
    <property type="nucleotide sequence ID" value="NZ_JAMZEL010000011.1"/>
</dbReference>
<dbReference type="CDD" id="cd00038">
    <property type="entry name" value="CAP_ED"/>
    <property type="match status" value="1"/>
</dbReference>
<organism evidence="2 3">
    <name type="scientific">Runella salmonicolor</name>
    <dbReference type="NCBI Taxonomy" id="2950278"/>
    <lineage>
        <taxon>Bacteria</taxon>
        <taxon>Pseudomonadati</taxon>
        <taxon>Bacteroidota</taxon>
        <taxon>Cytophagia</taxon>
        <taxon>Cytophagales</taxon>
        <taxon>Spirosomataceae</taxon>
        <taxon>Runella</taxon>
    </lineage>
</organism>
<evidence type="ECO:0000259" key="1">
    <source>
        <dbReference type="Pfam" id="PF00027"/>
    </source>
</evidence>
<name>A0ABT1FTW8_9BACT</name>
<dbReference type="Pfam" id="PF00027">
    <property type="entry name" value="cNMP_binding"/>
    <property type="match status" value="1"/>
</dbReference>
<evidence type="ECO:0000313" key="2">
    <source>
        <dbReference type="EMBL" id="MCP1385212.1"/>
    </source>
</evidence>
<dbReference type="Gene3D" id="2.60.120.10">
    <property type="entry name" value="Jelly Rolls"/>
    <property type="match status" value="1"/>
</dbReference>
<accession>A0ABT1FTW8</accession>
<dbReference type="InterPro" id="IPR018490">
    <property type="entry name" value="cNMP-bd_dom_sf"/>
</dbReference>
<gene>
    <name evidence="2" type="ORF">NCI00_22420</name>
</gene>
<comment type="caution">
    <text evidence="2">The sequence shown here is derived from an EMBL/GenBank/DDBJ whole genome shotgun (WGS) entry which is preliminary data.</text>
</comment>
<evidence type="ECO:0000313" key="3">
    <source>
        <dbReference type="Proteomes" id="UP001204772"/>
    </source>
</evidence>